<reference evidence="3 4" key="1">
    <citation type="journal article" date="2018" name="Genome Biol. Evol.">
        <title>The Genome Sequence of "Candidatus Fokinia solitaria": Insights on Reductive Evolution in Rickettsiales.</title>
        <authorList>
            <person name="Floriano A.M."/>
            <person name="Castelli M."/>
            <person name="Krenek S."/>
            <person name="Berendonk T.U."/>
            <person name="Bazzocchi C."/>
            <person name="Petroni G."/>
            <person name="Sassera D."/>
        </authorList>
    </citation>
    <scope>NUCLEOTIDE SEQUENCE [LARGE SCALE GENOMIC DNA]</scope>
    <source>
        <strain evidence="3">Rio ETE_ALG 3VII</strain>
    </source>
</reference>
<evidence type="ECO:0000313" key="4">
    <source>
        <dbReference type="Proteomes" id="UP000244519"/>
    </source>
</evidence>
<evidence type="ECO:0000256" key="2">
    <source>
        <dbReference type="SAM" id="SignalP"/>
    </source>
</evidence>
<sequence>MPLLILCFAVCASLITPLLQSHAITKTEISYSASEDAASEEKLIKLYDEAISLLNQLIESTREHTSLLEQDIELEKVLTLCKKRTGRDNWQYWSNNAIYSLCQEKRDSQIALRKKKIQLLEYYKQMCHKEKEVREQIHNIYSAMASNEREIVREKRAKAIFLAKQWDNEISQHDRQVDLLKKNIKEYETELLKYGYVFE</sequence>
<keyword evidence="2" id="KW-0732">Signal</keyword>
<keyword evidence="1" id="KW-0175">Coiled coil</keyword>
<proteinExistence type="predicted"/>
<evidence type="ECO:0000256" key="1">
    <source>
        <dbReference type="SAM" id="Coils"/>
    </source>
</evidence>
<organism evidence="3 4">
    <name type="scientific">Candidatus Fokinia solitaria</name>
    <dbReference type="NCBI Taxonomy" id="1802984"/>
    <lineage>
        <taxon>Bacteria</taxon>
        <taxon>Pseudomonadati</taxon>
        <taxon>Pseudomonadota</taxon>
        <taxon>Alphaproteobacteria</taxon>
        <taxon>Rickettsiales</taxon>
        <taxon>Candidatus Midichloriaceae</taxon>
        <taxon>Candidatus Fokinia</taxon>
    </lineage>
</organism>
<dbReference type="RefSeq" id="WP_108673423.1">
    <property type="nucleotide sequence ID" value="NZ_CP025989.1"/>
</dbReference>
<accession>A0A2U8BT12</accession>
<dbReference type="Proteomes" id="UP000244519">
    <property type="component" value="Chromosome"/>
</dbReference>
<protein>
    <submittedName>
        <fullName evidence="3">Uncharacterized protein</fullName>
    </submittedName>
</protein>
<dbReference type="EMBL" id="CP025989">
    <property type="protein sequence ID" value="AWD33410.1"/>
    <property type="molecule type" value="Genomic_DNA"/>
</dbReference>
<feature type="signal peptide" evidence="2">
    <location>
        <begin position="1"/>
        <end position="23"/>
    </location>
</feature>
<evidence type="ECO:0000313" key="3">
    <source>
        <dbReference type="EMBL" id="AWD33410.1"/>
    </source>
</evidence>
<feature type="coiled-coil region" evidence="1">
    <location>
        <begin position="163"/>
        <end position="190"/>
    </location>
</feature>
<name>A0A2U8BT12_9RICK</name>
<feature type="chain" id="PRO_5016047120" evidence="2">
    <location>
        <begin position="24"/>
        <end position="199"/>
    </location>
</feature>
<dbReference type="KEGG" id="fso:Fsol_00631"/>
<dbReference type="AlphaFoldDB" id="A0A2U8BT12"/>
<keyword evidence="4" id="KW-1185">Reference proteome</keyword>
<gene>
    <name evidence="3" type="ORF">Fsol_00631</name>
</gene>